<feature type="region of interest" description="Disordered" evidence="1">
    <location>
        <begin position="1039"/>
        <end position="1060"/>
    </location>
</feature>
<dbReference type="InterPro" id="IPR001036">
    <property type="entry name" value="Acrflvin-R"/>
</dbReference>
<dbReference type="PRINTS" id="PR00702">
    <property type="entry name" value="ACRIFLAVINRP"/>
</dbReference>
<feature type="transmembrane region" description="Helical" evidence="2">
    <location>
        <begin position="862"/>
        <end position="881"/>
    </location>
</feature>
<dbReference type="Gene3D" id="3.30.70.1440">
    <property type="entry name" value="Multidrug efflux transporter AcrB pore domain"/>
    <property type="match status" value="1"/>
</dbReference>
<comment type="caution">
    <text evidence="3">The sequence shown here is derived from an EMBL/GenBank/DDBJ whole genome shotgun (WGS) entry which is preliminary data.</text>
</comment>
<feature type="transmembrane region" description="Helical" evidence="2">
    <location>
        <begin position="995"/>
        <end position="1018"/>
    </location>
</feature>
<feature type="transmembrane region" description="Helical" evidence="2">
    <location>
        <begin position="12"/>
        <end position="32"/>
    </location>
</feature>
<evidence type="ECO:0000313" key="3">
    <source>
        <dbReference type="EMBL" id="MDY7225990.1"/>
    </source>
</evidence>
<proteinExistence type="predicted"/>
<feature type="transmembrane region" description="Helical" evidence="2">
    <location>
        <begin position="432"/>
        <end position="454"/>
    </location>
</feature>
<dbReference type="Gene3D" id="3.30.70.1430">
    <property type="entry name" value="Multidrug efflux transporter AcrB pore domain"/>
    <property type="match status" value="2"/>
</dbReference>
<feature type="transmembrane region" description="Helical" evidence="2">
    <location>
        <begin position="361"/>
        <end position="382"/>
    </location>
</feature>
<dbReference type="SUPFAM" id="SSF82866">
    <property type="entry name" value="Multidrug efflux transporter AcrB transmembrane domain"/>
    <property type="match status" value="2"/>
</dbReference>
<evidence type="ECO:0000256" key="2">
    <source>
        <dbReference type="SAM" id="Phobius"/>
    </source>
</evidence>
<feature type="transmembrane region" description="Helical" evidence="2">
    <location>
        <begin position="893"/>
        <end position="912"/>
    </location>
</feature>
<reference evidence="3 4" key="1">
    <citation type="submission" date="2023-12" db="EMBL/GenBank/DDBJ databases">
        <title>the genome sequence of Hyalangium sp. s54d21.</title>
        <authorList>
            <person name="Zhang X."/>
        </authorList>
    </citation>
    <scope>NUCLEOTIDE SEQUENCE [LARGE SCALE GENOMIC DNA]</scope>
    <source>
        <strain evidence="4">s54d21</strain>
    </source>
</reference>
<dbReference type="PANTHER" id="PTHR32063:SF0">
    <property type="entry name" value="SWARMING MOTILITY PROTEIN SWRC"/>
    <property type="match status" value="1"/>
</dbReference>
<dbReference type="SUPFAM" id="SSF82714">
    <property type="entry name" value="Multidrug efflux transporter AcrB TolC docking domain, DN and DC subdomains"/>
    <property type="match status" value="2"/>
</dbReference>
<feature type="transmembrane region" description="Helical" evidence="2">
    <location>
        <begin position="918"/>
        <end position="941"/>
    </location>
</feature>
<dbReference type="Gene3D" id="1.20.1640.10">
    <property type="entry name" value="Multidrug efflux transporter AcrB transmembrane domain"/>
    <property type="match status" value="2"/>
</dbReference>
<keyword evidence="2" id="KW-0812">Transmembrane</keyword>
<gene>
    <name evidence="3" type="ORF">SYV04_06330</name>
</gene>
<feature type="transmembrane region" description="Helical" evidence="2">
    <location>
        <begin position="534"/>
        <end position="554"/>
    </location>
</feature>
<dbReference type="InterPro" id="IPR027463">
    <property type="entry name" value="AcrB_DN_DC_subdom"/>
</dbReference>
<dbReference type="PANTHER" id="PTHR32063">
    <property type="match status" value="1"/>
</dbReference>
<dbReference type="Pfam" id="PF00873">
    <property type="entry name" value="ACR_tran"/>
    <property type="match status" value="1"/>
</dbReference>
<dbReference type="Gene3D" id="3.30.2090.10">
    <property type="entry name" value="Multidrug efflux transporter AcrB TolC docking domain, DN and DC subdomains"/>
    <property type="match status" value="2"/>
</dbReference>
<dbReference type="RefSeq" id="WP_321544712.1">
    <property type="nucleotide sequence ID" value="NZ_JAXIVS010000002.1"/>
</dbReference>
<protein>
    <submittedName>
        <fullName evidence="3">Efflux RND transporter permease subunit</fullName>
    </submittedName>
</protein>
<name>A0ABU5GXT3_9BACT</name>
<feature type="transmembrane region" description="Helical" evidence="2">
    <location>
        <begin position="962"/>
        <end position="983"/>
    </location>
</feature>
<organism evidence="3 4">
    <name type="scientific">Hyalangium rubrum</name>
    <dbReference type="NCBI Taxonomy" id="3103134"/>
    <lineage>
        <taxon>Bacteria</taxon>
        <taxon>Pseudomonadati</taxon>
        <taxon>Myxococcota</taxon>
        <taxon>Myxococcia</taxon>
        <taxon>Myxococcales</taxon>
        <taxon>Cystobacterineae</taxon>
        <taxon>Archangiaceae</taxon>
        <taxon>Hyalangium</taxon>
    </lineage>
</organism>
<feature type="transmembrane region" description="Helical" evidence="2">
    <location>
        <begin position="388"/>
        <end position="411"/>
    </location>
</feature>
<feature type="transmembrane region" description="Helical" evidence="2">
    <location>
        <begin position="338"/>
        <end position="354"/>
    </location>
</feature>
<dbReference type="EMBL" id="JAXIVS010000002">
    <property type="protein sequence ID" value="MDY7225990.1"/>
    <property type="molecule type" value="Genomic_DNA"/>
</dbReference>
<dbReference type="Gene3D" id="3.30.70.1320">
    <property type="entry name" value="Multidrug efflux transporter AcrB pore domain like"/>
    <property type="match status" value="1"/>
</dbReference>
<dbReference type="Proteomes" id="UP001291309">
    <property type="component" value="Unassembled WGS sequence"/>
</dbReference>
<keyword evidence="4" id="KW-1185">Reference proteome</keyword>
<keyword evidence="2" id="KW-0472">Membrane</keyword>
<feature type="transmembrane region" description="Helical" evidence="2">
    <location>
        <begin position="460"/>
        <end position="480"/>
    </location>
</feature>
<dbReference type="SUPFAM" id="SSF82693">
    <property type="entry name" value="Multidrug efflux transporter AcrB pore domain, PN1, PN2, PC1 and PC2 subdomains"/>
    <property type="match status" value="3"/>
</dbReference>
<accession>A0ABU5GXT3</accession>
<keyword evidence="2" id="KW-1133">Transmembrane helix</keyword>
<evidence type="ECO:0000256" key="1">
    <source>
        <dbReference type="SAM" id="MobiDB-lite"/>
    </source>
</evidence>
<evidence type="ECO:0000313" key="4">
    <source>
        <dbReference type="Proteomes" id="UP001291309"/>
    </source>
</evidence>
<sequence>MFISDFAISRPIVTITSMVALVIFGLVALANLQTDEFPDVQQPVVAVTIIYPGASPDVVEREIVEPIEDAIFSISGVDGTKTTSSAIDGLAQFTVFFDFEKDVQQATQDIRDAISTKRADLPQEMEEPILSRFDPADIPILSLTLTSDTLPATTLTRIADPMVVRELRSISGVAQVTVVGGIERELTVELKPAALQAAGLSVAEVVQALQFQNLAAPVGRITEALEEQTIRLKGRLESPLDFTNVVIAQRGGQSIRLGQVAEVRDGTEEPRTLSLFNGKQAVGIDVLKSKGYSTTDVADKIRERVKALEPKLPAGARLEIVRDAGTRVAAAVLNVQEALVEGAILTVLVVFLFLNSWRSTVITGLALPVSVLAAFISVWAFGFTLNTMSLLGLSLAIGILIDDAIVVRENIVRHIEMGKDHLTASREGTSEIGLAVAATTFSIVAVFVPIAFMYGVAGQWFKPFALTIACAVLVSLFVSFSLDPMLSAYWADPQVEHGARRGLISRALSRFNNWFDRQADNYKRVIAWALDHRIAMVLLAVGSFVGALMLQGMYGGAGFVPVSDNSEMEVLVETPPSSNLEYTRRKVEEVSRIISAHPEVAYTYSSIGTPLPLRSPGVDQALVYVRLKPKDTRELSQDALGHIMRGEVTKVGGAKVSVFTSGFGGAFKSIQLELRGPDANTLNSLAEKMMHEVEKVPGAVDVGLSTRGQKPELEVELRRGLAGQLGVTVGQVALSLRPAFAGLDSGDWVDPTGETRDVMVRLAPEARRSPSDLAQLPIVLPGGPNGAPVVLPLGQVADIRETVGPAQINHLNREKVVNIQANVQGRSLSEVLNDVTARLAKTQLPAGYVLSQGGEAADTEEVFTRVLTALIIAVVLMYLILVMQFGSFLDPIAILVSLPLSLIGVVLALLITGDTLNIMSLIGVILLMGIVAKNAILLIDFAKWSHEKGMPLRDALIEAGRIRLRPIMMTTLALIAGMVPVALGRGEGADFRAPLGRAVIGGVITSTFLTLLVIPTIYEILANTRSRLFGFFRRLSGRGTSGPTHGGGGEPRPVPQARQE</sequence>